<dbReference type="AlphaFoldDB" id="A0A5B1C3H9"/>
<evidence type="ECO:0000313" key="2">
    <source>
        <dbReference type="EMBL" id="KAA1255196.1"/>
    </source>
</evidence>
<keyword evidence="1" id="KW-0472">Membrane</keyword>
<reference evidence="2 3" key="1">
    <citation type="submission" date="2019-09" db="EMBL/GenBank/DDBJ databases">
        <authorList>
            <person name="Kritzky A."/>
            <person name="Schelkanova E.Y."/>
            <person name="Alkhova Z.V."/>
            <person name="Smirnova N.I."/>
        </authorList>
    </citation>
    <scope>NUCLEOTIDE SEQUENCE [LARGE SCALE GENOMIC DNA]</scope>
    <source>
        <strain evidence="2 3">M1526</strain>
    </source>
</reference>
<accession>A0A5B1C3H9</accession>
<protein>
    <submittedName>
        <fullName evidence="2">Uncharacterized protein</fullName>
    </submittedName>
</protein>
<dbReference type="Proteomes" id="UP000323225">
    <property type="component" value="Unassembled WGS sequence"/>
</dbReference>
<keyword evidence="1" id="KW-0812">Transmembrane</keyword>
<sequence length="240" mass="27436">MVLGLLDVVAIVGAFFIAFFIFVISINIMDYIRELQGREKIEREAKLIADRREEIKARLSSLVFSMNAIRDELSKSRKDQIFRSEQAFLECQDCNVNEIAKGYVGESSYNLDDAENSIGEIEQILKRLASRVNQQDSENKPLSEDDFNNVDIEIEFTRKIDADVFGIDTVLTKYEFKVITETNALISYTAMSRAIDEWHSCALLSDFKHNGESYVGTIKFLFDDNLPRDIDTVSLKVSPF</sequence>
<organism evidence="2 3">
    <name type="scientific">Vibrio cholerae</name>
    <dbReference type="NCBI Taxonomy" id="666"/>
    <lineage>
        <taxon>Bacteria</taxon>
        <taxon>Pseudomonadati</taxon>
        <taxon>Pseudomonadota</taxon>
        <taxon>Gammaproteobacteria</taxon>
        <taxon>Vibrionales</taxon>
        <taxon>Vibrionaceae</taxon>
        <taxon>Vibrio</taxon>
    </lineage>
</organism>
<proteinExistence type="predicted"/>
<keyword evidence="1" id="KW-1133">Transmembrane helix</keyword>
<feature type="transmembrane region" description="Helical" evidence="1">
    <location>
        <begin position="6"/>
        <end position="28"/>
    </location>
</feature>
<comment type="caution">
    <text evidence="2">The sequence shown here is derived from an EMBL/GenBank/DDBJ whole genome shotgun (WGS) entry which is preliminary data.</text>
</comment>
<dbReference type="EMBL" id="VUAA01000007">
    <property type="protein sequence ID" value="KAA1255196.1"/>
    <property type="molecule type" value="Genomic_DNA"/>
</dbReference>
<name>A0A5B1C3H9_VIBCL</name>
<evidence type="ECO:0000256" key="1">
    <source>
        <dbReference type="SAM" id="Phobius"/>
    </source>
</evidence>
<gene>
    <name evidence="2" type="ORF">F0M16_08240</name>
</gene>
<evidence type="ECO:0000313" key="3">
    <source>
        <dbReference type="Proteomes" id="UP000323225"/>
    </source>
</evidence>